<dbReference type="InterPro" id="IPR006597">
    <property type="entry name" value="Sel1-like"/>
</dbReference>
<sequence length="684" mass="73668">MAIHDTSSTGQAVRRIYENGHAVIDNGAGTIHIACHPDASSGKNILLWEDIKAVFGNALYVRSRDFALPFLKGPDFKNLDPSRIAAIPGVTLDVVVTRPTVIASSPPSALNQIAQQAAQFPKYDPLSALQSHPWTPTSHLTTGNNIPHTFNNHRAPVPLTLRRQPNDTATRTHKRALELNKVKAIIRKIAVCTDLDALHAKGDGRPQDFRKALECYLKTVQKGQAQALISVGDLFLNGQAVQQNPTIAMGWYLKAAYLGDNNARYKIDQLRFSSARQEKVELQKQVLVNYQDNSAKWFLRVLDSVGGSFIENVGRVEVRLGSRVLAEQFFSALGKARSVYELDIDLDWACTTSDLKALEDALKKSRDLVKFLGVSQKGSRNACKISCELAPRSIKEKEFGILAVALKTNSTLTTLDLGYNSIGDNGAQTLAEALETNSTLITLSLNSNSIGSDGAKALAKALGEALQTNSVLITLNLWSNSIRSKGTKALAEALKTNSTLTTLSLQFNSIRSNGARALAEALKTNSTLATLSLNYNPIGDNGAKALAEALKTNSALTTLELHNNSIGDDGTKALAEALKTNSALTTLKLSNNSIGDDRAQVLSEALKTNSTLTTLHLQNNKIGDNGAQVLSEALKTNSTLTTLHLQWNSIGSDGAEALSEALKTNSTLTTLNLQNNKIGVTSFP</sequence>
<dbReference type="InterPro" id="IPR011990">
    <property type="entry name" value="TPR-like_helical_dom_sf"/>
</dbReference>
<dbReference type="EMBL" id="JAAAXW010000545">
    <property type="protein sequence ID" value="KAF9536804.1"/>
    <property type="molecule type" value="Genomic_DNA"/>
</dbReference>
<organism evidence="1 2">
    <name type="scientific">Mortierella hygrophila</name>
    <dbReference type="NCBI Taxonomy" id="979708"/>
    <lineage>
        <taxon>Eukaryota</taxon>
        <taxon>Fungi</taxon>
        <taxon>Fungi incertae sedis</taxon>
        <taxon>Mucoromycota</taxon>
        <taxon>Mortierellomycotina</taxon>
        <taxon>Mortierellomycetes</taxon>
        <taxon>Mortierellales</taxon>
        <taxon>Mortierellaceae</taxon>
        <taxon>Mortierella</taxon>
    </lineage>
</organism>
<dbReference type="SMART" id="SM00368">
    <property type="entry name" value="LRR_RI"/>
    <property type="match status" value="9"/>
</dbReference>
<name>A0A9P6EVC3_9FUNG</name>
<dbReference type="SUPFAM" id="SSF81901">
    <property type="entry name" value="HCP-like"/>
    <property type="match status" value="1"/>
</dbReference>
<dbReference type="CDD" id="cd00116">
    <property type="entry name" value="LRR_RI"/>
    <property type="match status" value="1"/>
</dbReference>
<dbReference type="AlphaFoldDB" id="A0A9P6EVC3"/>
<dbReference type="PANTHER" id="PTHR24114">
    <property type="entry name" value="LEUCINE RICH REPEAT FAMILY PROTEIN"/>
    <property type="match status" value="1"/>
</dbReference>
<dbReference type="Pfam" id="PF13516">
    <property type="entry name" value="LRR_6"/>
    <property type="match status" value="9"/>
</dbReference>
<dbReference type="SUPFAM" id="SSF52047">
    <property type="entry name" value="RNI-like"/>
    <property type="match status" value="1"/>
</dbReference>
<dbReference type="SMART" id="SM00671">
    <property type="entry name" value="SEL1"/>
    <property type="match status" value="2"/>
</dbReference>
<evidence type="ECO:0000313" key="2">
    <source>
        <dbReference type="Proteomes" id="UP000723463"/>
    </source>
</evidence>
<accession>A0A9P6EVC3</accession>
<dbReference type="Gene3D" id="1.25.40.10">
    <property type="entry name" value="Tetratricopeptide repeat domain"/>
    <property type="match status" value="1"/>
</dbReference>
<dbReference type="Pfam" id="PF08238">
    <property type="entry name" value="Sel1"/>
    <property type="match status" value="2"/>
</dbReference>
<dbReference type="InterPro" id="IPR001611">
    <property type="entry name" value="Leu-rich_rpt"/>
</dbReference>
<dbReference type="PANTHER" id="PTHR24114:SF2">
    <property type="entry name" value="F-BOX DOMAIN-CONTAINING PROTEIN-RELATED"/>
    <property type="match status" value="1"/>
</dbReference>
<dbReference type="Gene3D" id="3.80.10.10">
    <property type="entry name" value="Ribonuclease Inhibitor"/>
    <property type="match status" value="3"/>
</dbReference>
<comment type="caution">
    <text evidence="1">The sequence shown here is derived from an EMBL/GenBank/DDBJ whole genome shotgun (WGS) entry which is preliminary data.</text>
</comment>
<proteinExistence type="predicted"/>
<dbReference type="Proteomes" id="UP000723463">
    <property type="component" value="Unassembled WGS sequence"/>
</dbReference>
<reference evidence="1" key="1">
    <citation type="journal article" date="2020" name="Fungal Divers.">
        <title>Resolving the Mortierellaceae phylogeny through synthesis of multi-gene phylogenetics and phylogenomics.</title>
        <authorList>
            <person name="Vandepol N."/>
            <person name="Liber J."/>
            <person name="Desiro A."/>
            <person name="Na H."/>
            <person name="Kennedy M."/>
            <person name="Barry K."/>
            <person name="Grigoriev I.V."/>
            <person name="Miller A.N."/>
            <person name="O'Donnell K."/>
            <person name="Stajich J.E."/>
            <person name="Bonito G."/>
        </authorList>
    </citation>
    <scope>NUCLEOTIDE SEQUENCE</scope>
    <source>
        <strain evidence="1">NRRL 2591</strain>
    </source>
</reference>
<keyword evidence="2" id="KW-1185">Reference proteome</keyword>
<dbReference type="InterPro" id="IPR032675">
    <property type="entry name" value="LRR_dom_sf"/>
</dbReference>
<evidence type="ECO:0000313" key="1">
    <source>
        <dbReference type="EMBL" id="KAF9536804.1"/>
    </source>
</evidence>
<evidence type="ECO:0008006" key="3">
    <source>
        <dbReference type="Google" id="ProtNLM"/>
    </source>
</evidence>
<gene>
    <name evidence="1" type="ORF">EC957_009668</name>
</gene>
<protein>
    <recommendedName>
        <fullName evidence="3">RNI-like protein</fullName>
    </recommendedName>
</protein>
<dbReference type="InterPro" id="IPR052394">
    <property type="entry name" value="LRR-containing"/>
</dbReference>